<feature type="domain" description="SGNH hydrolase-type esterase" evidence="4">
    <location>
        <begin position="50"/>
        <end position="286"/>
    </location>
</feature>
<feature type="disulfide bond" evidence="2">
    <location>
        <begin position="149"/>
        <end position="160"/>
    </location>
</feature>
<dbReference type="Proteomes" id="UP000380867">
    <property type="component" value="Unassembled WGS sequence"/>
</dbReference>
<keyword evidence="2" id="KW-1015">Disulfide bond</keyword>
<reference evidence="5" key="1">
    <citation type="submission" date="2019-09" db="EMBL/GenBank/DDBJ databases">
        <authorList>
            <person name="Li J."/>
        </authorList>
    </citation>
    <scope>NUCLEOTIDE SEQUENCE [LARGE SCALE GENOMIC DNA]</scope>
    <source>
        <strain evidence="5">JCM 14732</strain>
    </source>
</reference>
<dbReference type="CDD" id="cd01823">
    <property type="entry name" value="SEST_like"/>
    <property type="match status" value="1"/>
</dbReference>
<keyword evidence="5" id="KW-0378">Hydrolase</keyword>
<feature type="active site" evidence="1">
    <location>
        <position position="279"/>
    </location>
</feature>
<feature type="disulfide bond" evidence="2">
    <location>
        <begin position="210"/>
        <end position="258"/>
    </location>
</feature>
<organism evidence="5 6">
    <name type="scientific">Aeromicrobium ginsengisoli</name>
    <dbReference type="NCBI Taxonomy" id="363867"/>
    <lineage>
        <taxon>Bacteria</taxon>
        <taxon>Bacillati</taxon>
        <taxon>Actinomycetota</taxon>
        <taxon>Actinomycetes</taxon>
        <taxon>Propionibacteriales</taxon>
        <taxon>Nocardioidaceae</taxon>
        <taxon>Aeromicrobium</taxon>
    </lineage>
</organism>
<evidence type="ECO:0000256" key="3">
    <source>
        <dbReference type="SAM" id="SignalP"/>
    </source>
</evidence>
<evidence type="ECO:0000259" key="4">
    <source>
        <dbReference type="Pfam" id="PF13472"/>
    </source>
</evidence>
<dbReference type="InterPro" id="IPR037460">
    <property type="entry name" value="SEST-like"/>
</dbReference>
<evidence type="ECO:0000313" key="6">
    <source>
        <dbReference type="Proteomes" id="UP000380867"/>
    </source>
</evidence>
<keyword evidence="3" id="KW-0732">Signal</keyword>
<dbReference type="RefSeq" id="WP_149689848.1">
    <property type="nucleotide sequence ID" value="NZ_SDPQ02000003.1"/>
</dbReference>
<gene>
    <name evidence="5" type="ORF">ESP70_013475</name>
</gene>
<dbReference type="EMBL" id="SDPQ02000003">
    <property type="protein sequence ID" value="KAA1395180.1"/>
    <property type="molecule type" value="Genomic_DNA"/>
</dbReference>
<dbReference type="InterPro" id="IPR036514">
    <property type="entry name" value="SGNH_hydro_sf"/>
</dbReference>
<proteinExistence type="predicted"/>
<feature type="chain" id="PRO_5038721475" evidence="3">
    <location>
        <begin position="27"/>
        <end position="299"/>
    </location>
</feature>
<feature type="signal peptide" evidence="3">
    <location>
        <begin position="1"/>
        <end position="26"/>
    </location>
</feature>
<accession>A0A5M4FBA1</accession>
<dbReference type="SUPFAM" id="SSF52266">
    <property type="entry name" value="SGNH hydrolase"/>
    <property type="match status" value="1"/>
</dbReference>
<dbReference type="Gene3D" id="3.40.50.1110">
    <property type="entry name" value="SGNH hydrolase"/>
    <property type="match status" value="1"/>
</dbReference>
<dbReference type="PROSITE" id="PS51257">
    <property type="entry name" value="PROKAR_LIPOPROTEIN"/>
    <property type="match status" value="1"/>
</dbReference>
<evidence type="ECO:0000256" key="1">
    <source>
        <dbReference type="PIRSR" id="PIRSR637460-1"/>
    </source>
</evidence>
<keyword evidence="6" id="KW-1185">Reference proteome</keyword>
<dbReference type="GO" id="GO:0004806">
    <property type="term" value="F:triacylglycerol lipase activity"/>
    <property type="evidence" value="ECO:0007669"/>
    <property type="project" value="TreeGrafter"/>
</dbReference>
<comment type="caution">
    <text evidence="5">The sequence shown here is derived from an EMBL/GenBank/DDBJ whole genome shotgun (WGS) entry which is preliminary data.</text>
</comment>
<feature type="active site" description="Nucleophile" evidence="1">
    <location>
        <position position="54"/>
    </location>
</feature>
<dbReference type="Pfam" id="PF13472">
    <property type="entry name" value="Lipase_GDSL_2"/>
    <property type="match status" value="1"/>
</dbReference>
<dbReference type="GO" id="GO:0019433">
    <property type="term" value="P:triglyceride catabolic process"/>
    <property type="evidence" value="ECO:0007669"/>
    <property type="project" value="TreeGrafter"/>
</dbReference>
<dbReference type="InterPro" id="IPR013830">
    <property type="entry name" value="SGNH_hydro"/>
</dbReference>
<dbReference type="OrthoDB" id="5503950at2"/>
<dbReference type="PANTHER" id="PTHR37981:SF1">
    <property type="entry name" value="SGNH HYDROLASE-TYPE ESTERASE DOMAIN-CONTAINING PROTEIN"/>
    <property type="match status" value="1"/>
</dbReference>
<dbReference type="PANTHER" id="PTHR37981">
    <property type="entry name" value="LIPASE 2"/>
    <property type="match status" value="1"/>
</dbReference>
<sequence length="299" mass="31192">MRHSTRRLVVLAAVAMLMASCTTKSGSDDDGAALPSPSPRALTSVSSYVALGDSFAAGPDIDPVSTSSGACRRSNDNWPHLVADELKAKTFADVTCTGAPTSHLTEPFTPRGGTSTRAQLDAIDEHTQLITVTMGGNDAGTFPGILTVCTDFYNASDDVCSGFVKSRLPGMLDEVKDSVERGLTDIRRKAPRATILMVGYLRVSPDKDGCAELGTTGSRTTLEARAEQRLDQTLASAAKVSGVGYLSLRKVSKGHDVCAGDEAWINGLKPAKGTGAPLHPNADGMRGAAGAIAERLKNG</sequence>
<evidence type="ECO:0000256" key="2">
    <source>
        <dbReference type="PIRSR" id="PIRSR637460-2"/>
    </source>
</evidence>
<evidence type="ECO:0000313" key="5">
    <source>
        <dbReference type="EMBL" id="KAA1395180.1"/>
    </source>
</evidence>
<name>A0A5M4FBA1_9ACTN</name>
<feature type="disulfide bond" evidence="2">
    <location>
        <begin position="71"/>
        <end position="96"/>
    </location>
</feature>
<protein>
    <submittedName>
        <fullName evidence="5">SGNH/GDSL hydrolase family protein</fullName>
    </submittedName>
</protein>
<dbReference type="AlphaFoldDB" id="A0A5M4FBA1"/>